<feature type="transmembrane region" description="Helical" evidence="7">
    <location>
        <begin position="844"/>
        <end position="865"/>
    </location>
</feature>
<feature type="transmembrane region" description="Helical" evidence="7">
    <location>
        <begin position="200"/>
        <end position="220"/>
    </location>
</feature>
<comment type="subcellular location">
    <subcellularLocation>
        <location evidence="1 7">Cell membrane</location>
        <topology evidence="1 7">Multi-pass membrane protein</topology>
    </subcellularLocation>
</comment>
<evidence type="ECO:0000256" key="5">
    <source>
        <dbReference type="ARBA" id="ARBA00022989"/>
    </source>
</evidence>
<dbReference type="PANTHER" id="PTHR30161">
    <property type="entry name" value="FLAGELLAR EXPORT PROTEIN, MEMBRANE FLHA SUBUNIT-RELATED"/>
    <property type="match status" value="1"/>
</dbReference>
<keyword evidence="7" id="KW-1006">Bacterial flagellum protein export</keyword>
<keyword evidence="3 7" id="KW-1003">Cell membrane</keyword>
<evidence type="ECO:0000256" key="4">
    <source>
        <dbReference type="ARBA" id="ARBA00022692"/>
    </source>
</evidence>
<evidence type="ECO:0000256" key="1">
    <source>
        <dbReference type="ARBA" id="ARBA00004651"/>
    </source>
</evidence>
<dbReference type="GO" id="GO:0005886">
    <property type="term" value="C:plasma membrane"/>
    <property type="evidence" value="ECO:0007669"/>
    <property type="project" value="UniProtKB-SubCell"/>
</dbReference>
<feature type="transmembrane region" description="Helical" evidence="7">
    <location>
        <begin position="232"/>
        <end position="260"/>
    </location>
</feature>
<dbReference type="Gene3D" id="3.40.50.12790">
    <property type="entry name" value="FHIPEP family, domain 4"/>
    <property type="match status" value="1"/>
</dbReference>
<evidence type="ECO:0000256" key="2">
    <source>
        <dbReference type="ARBA" id="ARBA00008835"/>
    </source>
</evidence>
<feature type="transmembrane region" description="Helical" evidence="7">
    <location>
        <begin position="108"/>
        <end position="131"/>
    </location>
</feature>
<proteinExistence type="inferred from homology"/>
<feature type="transmembrane region" description="Helical" evidence="7">
    <location>
        <begin position="68"/>
        <end position="88"/>
    </location>
</feature>
<feature type="transmembrane region" description="Helical" evidence="7">
    <location>
        <begin position="804"/>
        <end position="823"/>
    </location>
</feature>
<dbReference type="Gene3D" id="1.20.1250.20">
    <property type="entry name" value="MFS general substrate transporter like domains"/>
    <property type="match status" value="1"/>
</dbReference>
<feature type="transmembrane region" description="Helical" evidence="7">
    <location>
        <begin position="746"/>
        <end position="767"/>
    </location>
</feature>
<keyword evidence="5 7" id="KW-1133">Transmembrane helix</keyword>
<dbReference type="NCBIfam" id="TIGR01398">
    <property type="entry name" value="FlhA"/>
    <property type="match status" value="1"/>
</dbReference>
<keyword evidence="7" id="KW-1005">Bacterial flagellum biogenesis</keyword>
<dbReference type="InterPro" id="IPR036259">
    <property type="entry name" value="MFS_trans_sf"/>
</dbReference>
<keyword evidence="9" id="KW-0966">Cell projection</keyword>
<dbReference type="Proteomes" id="UP000192599">
    <property type="component" value="Unassembled WGS sequence"/>
</dbReference>
<dbReference type="GO" id="GO:0044780">
    <property type="term" value="P:bacterial-type flagellum assembly"/>
    <property type="evidence" value="ECO:0007669"/>
    <property type="project" value="InterPro"/>
</dbReference>
<evidence type="ECO:0000313" key="10">
    <source>
        <dbReference type="Proteomes" id="UP000192599"/>
    </source>
</evidence>
<gene>
    <name evidence="7" type="primary">flhA</name>
    <name evidence="9" type="ORF">AS859_02120</name>
</gene>
<dbReference type="InterPro" id="IPR011701">
    <property type="entry name" value="MFS"/>
</dbReference>
<feature type="transmembrane region" description="Helical" evidence="7">
    <location>
        <begin position="1042"/>
        <end position="1061"/>
    </location>
</feature>
<dbReference type="Gene3D" id="3.40.30.60">
    <property type="entry name" value="FHIPEP family, domain 1"/>
    <property type="match status" value="1"/>
</dbReference>
<dbReference type="SUPFAM" id="SSF103473">
    <property type="entry name" value="MFS general substrate transporter"/>
    <property type="match status" value="1"/>
</dbReference>
<dbReference type="Pfam" id="PF07690">
    <property type="entry name" value="MFS_1"/>
    <property type="match status" value="1"/>
</dbReference>
<keyword evidence="4 7" id="KW-0812">Transmembrane</keyword>
<feature type="transmembrane region" description="Helical" evidence="7">
    <location>
        <begin position="984"/>
        <end position="1001"/>
    </location>
</feature>
<keyword evidence="9" id="KW-0282">Flagellum</keyword>
<sequence length="1095" mass="121819">MKFSFKNIFSRDLIAVALFLSMLAIIIIPLNQVAIDFFISISLALSFLILLISLYIQKPADLTTFPTLLLILVIFRLALSIATTRSILADGHNGPDAVSTIISAFGEFVVGGNMVIGVVIFIILVLINFMVVTKGATRVAEVTARFTLDSMPGKQMAIDADLNAGFIDDKEAQERRKALITEANFYGAMDGSSKFVKGDAIAGIIITVVNIVGGLLVGIFQHDLPASEAASIYTILTIGDGLVAQIPALLTSTATAIIITRSNTDDERFATRAVNQLLKDTKSLVLVGIGLMLFGLVPGFPTGILMTMGLMISALGYTIIMIDKGEDNIVTRFFKPQVPKKIEKPEDLKEKKRAAAVPDESQSIETVMKLEVLELKLGIRLLQLVQGNSELLDKIKAIRKNIASELGFIIPQIRISDDTTLGANEYQFYLKRIPIVKGRIEVDKLLAMGGLSSEHLDGIKVKEPVFNLDAVWISKDLKEDALMKGFTVVDAPTIISTHISEIIRKYAEDIITRQDVVDIVERLKKDFPIVVEEAMKVASYGSLLKVCKDLLHEKIPIIDMLTIIEAIADIAEFTKAPEILLEHVRAKLFRLITQKYKDTDGVLHIVTIKPELEQQFIGKLQDHHGASQLMLSIAEINNLVTKTKQLLDDIEKKGFSKVAMVVDPVLRKRVSEIYEKFGLSIPVLSHAELDSKAFFIFLRIFLKYYINFLRDKPIIRSLSLVNFIASFGAWFSTVAIYTMVVEFGSSEFAIAIVTAMHFIPAILIAPFSGSLIDRLKIKPLMVTLLFIELSMTACFLLIETSSQLWLLLIFIFIRMSAASMFFSSEMSLLAKIATGKDLQTANEIQSIIWSFTYAVGMALSGFIVNLYGVKAAILIDVAIFVLAFFVFLNIKINIEYKKVEEKILELMIDGLRYIKNNKIILHLIFLHASVGLTSYDALITILAKNEYKEIIAVPLAIGLSNAVRAVALMIGPIFLNKIIKKDNLQYLLVFQGITIIIWAFAQSNFYLSLGALFFVGFSTAFLWSYTYALLQNHCDKRYIGRVISYNDMFFMLANVLTTLFIGTMAHITTTSIITICLGVAFLLYAYYYTKIYSKI</sequence>
<comment type="similarity">
    <text evidence="2 7">Belongs to the FHIPEP (flagella/HR/invasion proteins export pore) family.</text>
</comment>
<dbReference type="InterPro" id="IPR006301">
    <property type="entry name" value="FlhA"/>
</dbReference>
<dbReference type="PRINTS" id="PR00949">
    <property type="entry name" value="TYPE3IMAPROT"/>
</dbReference>
<feature type="transmembrane region" description="Helical" evidence="7">
    <location>
        <begin position="281"/>
        <end position="297"/>
    </location>
</feature>
<dbReference type="GO" id="GO:0022857">
    <property type="term" value="F:transmembrane transporter activity"/>
    <property type="evidence" value="ECO:0007669"/>
    <property type="project" value="InterPro"/>
</dbReference>
<dbReference type="PROSITE" id="PS50850">
    <property type="entry name" value="MFS"/>
    <property type="match status" value="1"/>
</dbReference>
<keyword evidence="6 7" id="KW-0472">Membrane</keyword>
<keyword evidence="7" id="KW-0653">Protein transport</keyword>
<dbReference type="GO" id="GO:0009306">
    <property type="term" value="P:protein secretion"/>
    <property type="evidence" value="ECO:0007669"/>
    <property type="project" value="InterPro"/>
</dbReference>
<name>A0A1V9VDB4_9BACT</name>
<evidence type="ECO:0000259" key="8">
    <source>
        <dbReference type="PROSITE" id="PS50850"/>
    </source>
</evidence>
<evidence type="ECO:0000256" key="7">
    <source>
        <dbReference type="RuleBase" id="RU364093"/>
    </source>
</evidence>
<feature type="transmembrane region" description="Helical" evidence="7">
    <location>
        <begin position="720"/>
        <end position="740"/>
    </location>
</feature>
<feature type="transmembrane region" description="Helical" evidence="7">
    <location>
        <begin position="919"/>
        <end position="943"/>
    </location>
</feature>
<feature type="transmembrane region" description="Helical" evidence="7">
    <location>
        <begin position="1007"/>
        <end position="1030"/>
    </location>
</feature>
<protein>
    <recommendedName>
        <fullName evidence="7">Flagellar biosynthesis protein FlhA</fullName>
    </recommendedName>
</protein>
<comment type="function">
    <text evidence="7">Required for formation of the rod structure of the flagellar apparatus. Together with FliI and FliH, may constitute the export apparatus of flagellin.</text>
</comment>
<keyword evidence="9" id="KW-0969">Cilium</keyword>
<dbReference type="InterPro" id="IPR042196">
    <property type="entry name" value="FHIPEP_4"/>
</dbReference>
<dbReference type="EMBL" id="LNTC01000013">
    <property type="protein sequence ID" value="OQR42051.1"/>
    <property type="molecule type" value="Genomic_DNA"/>
</dbReference>
<feature type="transmembrane region" description="Helical" evidence="7">
    <location>
        <begin position="12"/>
        <end position="31"/>
    </location>
</feature>
<dbReference type="CDD" id="cd06173">
    <property type="entry name" value="MFS_MefA_like"/>
    <property type="match status" value="1"/>
</dbReference>
<dbReference type="InterPro" id="IPR020846">
    <property type="entry name" value="MFS_dom"/>
</dbReference>
<feature type="transmembrane region" description="Helical" evidence="7">
    <location>
        <begin position="871"/>
        <end position="890"/>
    </location>
</feature>
<evidence type="ECO:0000256" key="3">
    <source>
        <dbReference type="ARBA" id="ARBA00022475"/>
    </source>
</evidence>
<dbReference type="PANTHER" id="PTHR30161:SF1">
    <property type="entry name" value="FLAGELLAR BIOSYNTHESIS PROTEIN FLHA-RELATED"/>
    <property type="match status" value="1"/>
</dbReference>
<feature type="transmembrane region" description="Helical" evidence="7">
    <location>
        <begin position="37"/>
        <end position="56"/>
    </location>
</feature>
<evidence type="ECO:0000313" key="9">
    <source>
        <dbReference type="EMBL" id="OQR42051.1"/>
    </source>
</evidence>
<dbReference type="Gene3D" id="1.10.8.540">
    <property type="entry name" value="FHIPEP family, domain 3"/>
    <property type="match status" value="1"/>
</dbReference>
<dbReference type="Pfam" id="PF00771">
    <property type="entry name" value="FHIPEP"/>
    <property type="match status" value="1"/>
</dbReference>
<comment type="caution">
    <text evidence="9">The sequence shown here is derived from an EMBL/GenBank/DDBJ whole genome shotgun (WGS) entry which is preliminary data.</text>
</comment>
<feature type="transmembrane region" description="Helical" evidence="7">
    <location>
        <begin position="779"/>
        <end position="798"/>
    </location>
</feature>
<feature type="transmembrane region" description="Helical" evidence="7">
    <location>
        <begin position="955"/>
        <end position="975"/>
    </location>
</feature>
<dbReference type="AlphaFoldDB" id="A0A1V9VDB4"/>
<organism evidence="9 10">
    <name type="scientific">Aliarcobacter cryaerophilus</name>
    <dbReference type="NCBI Taxonomy" id="28198"/>
    <lineage>
        <taxon>Bacteria</taxon>
        <taxon>Pseudomonadati</taxon>
        <taxon>Campylobacterota</taxon>
        <taxon>Epsilonproteobacteria</taxon>
        <taxon>Campylobacterales</taxon>
        <taxon>Arcobacteraceae</taxon>
        <taxon>Aliarcobacter</taxon>
    </lineage>
</organism>
<accession>A0A1V9VDB4</accession>
<feature type="domain" description="Major facilitator superfamily (MFS) profile" evidence="8">
    <location>
        <begin position="714"/>
        <end position="1095"/>
    </location>
</feature>
<evidence type="ECO:0000256" key="6">
    <source>
        <dbReference type="ARBA" id="ARBA00023136"/>
    </source>
</evidence>
<dbReference type="InterPro" id="IPR042193">
    <property type="entry name" value="FHIPEP_3"/>
</dbReference>
<reference evidence="9 10" key="1">
    <citation type="submission" date="2017-04" db="EMBL/GenBank/DDBJ databases">
        <title>Accumulation and expression of multiple antibiotic resistance genes in Arcobacter cryaerophilus that thrives in sewage.</title>
        <authorList>
            <person name="Millar J.A."/>
            <person name="Raghavan R."/>
        </authorList>
    </citation>
    <scope>NUCLEOTIDE SEQUENCE [LARGE SCALE GENOMIC DNA]</scope>
    <source>
        <strain evidence="9 10">AZT-1</strain>
    </source>
</reference>
<dbReference type="InterPro" id="IPR042194">
    <property type="entry name" value="FHIPEP_1"/>
</dbReference>
<dbReference type="InterPro" id="IPR001712">
    <property type="entry name" value="T3SS_FHIPEP"/>
</dbReference>
<feature type="transmembrane region" description="Helical" evidence="7">
    <location>
        <begin position="1067"/>
        <end position="1087"/>
    </location>
</feature>
<keyword evidence="7" id="KW-0813">Transport</keyword>